<sequence length="193" mass="21007">MGMCSRQDRIQKDIDVVIQKSRAEDCLFAGLFKGLKAKGEDGLIQQVLVVRPGECQTLLPARGPMSHPHHDPCPGGAPVRDTGSEDGSGSSSAASKVTGQSGHRLPHWVKEAQRTGRAIPGAHRPFSFPWAPRRFRYVSGPGRFRQLLMKARGKVVLVPESPNLRISNETNTIHHSNLFSFPKPCTVVLSGGL</sequence>
<accession>Q8N8A9</accession>
<dbReference type="EMBL" id="AK097058">
    <property type="protein sequence ID" value="BAC04939.1"/>
    <property type="molecule type" value="mRNA"/>
</dbReference>
<dbReference type="AlphaFoldDB" id="Q8N8A9"/>
<reference evidence="2" key="1">
    <citation type="journal article" date="2004" name="Nat. Genet.">
        <title>Complete sequencing and characterization of 21,243 full-length human cDNAs.</title>
        <authorList>
            <person name="Ota T."/>
            <person name="Suzuki Y."/>
            <person name="Nishikawa T."/>
            <person name="Otsuki T."/>
            <person name="Sugiyama T."/>
            <person name="Irie R."/>
            <person name="Wakamatsu A."/>
            <person name="Hayashi K."/>
            <person name="Sato H."/>
            <person name="Nagai K."/>
            <person name="Kimura K."/>
            <person name="Makita H."/>
            <person name="Sekine M."/>
            <person name="Obayashi M."/>
            <person name="Nishi T."/>
            <person name="Shibahara T."/>
            <person name="Tanaka T."/>
            <person name="Ishii S."/>
            <person name="Yamamoto J."/>
            <person name="Saito K."/>
            <person name="Kawai Y."/>
            <person name="Isono Y."/>
            <person name="Nakamura Y."/>
            <person name="Nagahari K."/>
            <person name="Murakami K."/>
            <person name="Yasuda T."/>
            <person name="Iwayanagi T."/>
            <person name="Wagatsuma M."/>
            <person name="Shiratori A."/>
            <person name="Sudo H."/>
            <person name="Hosoiri T."/>
            <person name="Kaku Y."/>
            <person name="Kodaira H."/>
            <person name="Kondo H."/>
            <person name="Sugawara M."/>
            <person name="Takahashi M."/>
            <person name="Kanda K."/>
            <person name="Yokoi T."/>
            <person name="Furuya T."/>
            <person name="Kikkawa E."/>
            <person name="Omura Y."/>
            <person name="Abe K."/>
            <person name="Kamihara K."/>
            <person name="Katsuta N."/>
            <person name="Sato K."/>
            <person name="Tanikawa M."/>
            <person name="Yamazaki M."/>
            <person name="Ninomiya K."/>
            <person name="Ishibashi T."/>
            <person name="Yamashita H."/>
            <person name="Murakawa K."/>
            <person name="Fujimori K."/>
            <person name="Tanai H."/>
            <person name="Kimata M."/>
            <person name="Watanabe M."/>
            <person name="Hiraoka S."/>
            <person name="Chiba Y."/>
            <person name="Ishida S."/>
            <person name="Ono Y."/>
            <person name="Takiguchi S."/>
            <person name="Watanabe S."/>
            <person name="Yosida M."/>
            <person name="Hotuta T."/>
            <person name="Kusano J."/>
            <person name="Kanehori K."/>
            <person name="Takahashi-Fujii A."/>
            <person name="Hara H."/>
            <person name="Tanase T."/>
            <person name="Nomura Y."/>
            <person name="Togiya S."/>
            <person name="Komai F."/>
            <person name="Hara R."/>
            <person name="Takeuchi K."/>
            <person name="Arita M."/>
            <person name="Imose N."/>
            <person name="Musashino K."/>
            <person name="Yuuki H."/>
            <person name="Oshima A."/>
            <person name="Sasaki N."/>
            <person name="Aotsuka S."/>
            <person name="Yoshikawa Y."/>
            <person name="Matsunawa H."/>
            <person name="Ichihara T."/>
            <person name="Shiohata N."/>
            <person name="Sano S."/>
            <person name="Moriya S."/>
            <person name="Momiyama H."/>
            <person name="Satoh N."/>
            <person name="Takami S."/>
            <person name="Terashima Y."/>
            <person name="Suzuki O."/>
            <person name="Nakagawa S."/>
            <person name="Senoh A."/>
            <person name="Mizoguchi H."/>
            <person name="Goto Y."/>
            <person name="Shimizu F."/>
            <person name="Wakebe H."/>
            <person name="Hishigaki H."/>
            <person name="Watanabe T."/>
            <person name="Sugiyama A."/>
            <person name="Takemoto M."/>
            <person name="Kawakami B."/>
            <person name="Yamazaki M."/>
            <person name="Watanabe K."/>
            <person name="Kumagai A."/>
            <person name="Itakura S."/>
            <person name="Fukuzumi Y."/>
            <person name="Fujimori Y."/>
            <person name="Komiyama M."/>
            <person name="Tashiro H."/>
            <person name="Tanigami A."/>
            <person name="Fujiwara T."/>
            <person name="Ono T."/>
            <person name="Yamada K."/>
            <person name="Fujii Y."/>
            <person name="Ozaki K."/>
            <person name="Hirao M."/>
            <person name="Ohmori Y."/>
            <person name="Kawabata A."/>
            <person name="Hikiji T."/>
            <person name="Kobatake N."/>
            <person name="Inagaki H."/>
            <person name="Ikema Y."/>
            <person name="Okamoto S."/>
            <person name="Okitani R."/>
            <person name="Kawakami T."/>
            <person name="Noguchi S."/>
            <person name="Itoh T."/>
            <person name="Shigeta K."/>
            <person name="Senba T."/>
            <person name="Matsumura K."/>
            <person name="Nakajima Y."/>
            <person name="Mizuno T."/>
            <person name="Morinaga M."/>
            <person name="Sasaki M."/>
            <person name="Togashi T."/>
            <person name="Oyama M."/>
            <person name="Hata H."/>
            <person name="Watanabe M."/>
            <person name="Komatsu T."/>
            <person name="Mizushima-Sugano J."/>
            <person name="Satoh T."/>
            <person name="Shirai Y."/>
            <person name="Takahashi Y."/>
            <person name="Nakagawa K."/>
            <person name="Okumura K."/>
            <person name="Nagase T."/>
            <person name="Nomura N."/>
            <person name="Kikuchi H."/>
            <person name="Masuho Y."/>
            <person name="Yamashita R."/>
            <person name="Nakai K."/>
            <person name="Yada T."/>
            <person name="Nakamura Y."/>
            <person name="Ohara O."/>
            <person name="Isogai T."/>
            <person name="Sugano S."/>
        </authorList>
    </citation>
    <scope>NUCLEOTIDE SEQUENCE</scope>
    <source>
        <tissue evidence="2">Small intestine</tissue>
    </source>
</reference>
<organism evidence="2">
    <name type="scientific">Homo sapiens</name>
    <name type="common">Human</name>
    <dbReference type="NCBI Taxonomy" id="9606"/>
    <lineage>
        <taxon>Eukaryota</taxon>
        <taxon>Metazoa</taxon>
        <taxon>Chordata</taxon>
        <taxon>Craniata</taxon>
        <taxon>Vertebrata</taxon>
        <taxon>Euteleostomi</taxon>
        <taxon>Mammalia</taxon>
        <taxon>Eutheria</taxon>
        <taxon>Euarchontoglires</taxon>
        <taxon>Primates</taxon>
        <taxon>Haplorrhini</taxon>
        <taxon>Catarrhini</taxon>
        <taxon>Hominidae</taxon>
        <taxon>Homo</taxon>
    </lineage>
</organism>
<proteinExistence type="evidence at transcript level"/>
<evidence type="ECO:0000256" key="1">
    <source>
        <dbReference type="SAM" id="MobiDB-lite"/>
    </source>
</evidence>
<evidence type="ECO:0000313" key="2">
    <source>
        <dbReference type="EMBL" id="BAC04939.1"/>
    </source>
</evidence>
<name>Q8N8A9_HUMAN</name>
<dbReference type="PeptideAtlas" id="Q8N8A9"/>
<protein>
    <submittedName>
        <fullName evidence="2">cDNA FLJ39739 fis, clone SMINT2016440</fullName>
    </submittedName>
</protein>
<feature type="region of interest" description="Disordered" evidence="1">
    <location>
        <begin position="59"/>
        <end position="106"/>
    </location>
</feature>